<dbReference type="OrthoDB" id="6149185at2759"/>
<dbReference type="AlphaFoldDB" id="A0A8X6WUH1"/>
<dbReference type="Proteomes" id="UP000886998">
    <property type="component" value="Unassembled WGS sequence"/>
</dbReference>
<organism evidence="1 2">
    <name type="scientific">Trichonephila inaurata madagascariensis</name>
    <dbReference type="NCBI Taxonomy" id="2747483"/>
    <lineage>
        <taxon>Eukaryota</taxon>
        <taxon>Metazoa</taxon>
        <taxon>Ecdysozoa</taxon>
        <taxon>Arthropoda</taxon>
        <taxon>Chelicerata</taxon>
        <taxon>Arachnida</taxon>
        <taxon>Araneae</taxon>
        <taxon>Araneomorphae</taxon>
        <taxon>Entelegynae</taxon>
        <taxon>Araneoidea</taxon>
        <taxon>Nephilidae</taxon>
        <taxon>Trichonephila</taxon>
        <taxon>Trichonephila inaurata</taxon>
    </lineage>
</organism>
<comment type="caution">
    <text evidence="1">The sequence shown here is derived from an EMBL/GenBank/DDBJ whole genome shotgun (WGS) entry which is preliminary data.</text>
</comment>
<evidence type="ECO:0000313" key="1">
    <source>
        <dbReference type="EMBL" id="GFY41558.1"/>
    </source>
</evidence>
<gene>
    <name evidence="1" type="ORF">TNIN_378871</name>
</gene>
<keyword evidence="2" id="KW-1185">Reference proteome</keyword>
<dbReference type="EMBL" id="BMAV01002577">
    <property type="protein sequence ID" value="GFY41558.1"/>
    <property type="molecule type" value="Genomic_DNA"/>
</dbReference>
<protein>
    <submittedName>
        <fullName evidence="1">Uncharacterized protein</fullName>
    </submittedName>
</protein>
<evidence type="ECO:0000313" key="2">
    <source>
        <dbReference type="Proteomes" id="UP000886998"/>
    </source>
</evidence>
<accession>A0A8X6WUH1</accession>
<proteinExistence type="predicted"/>
<name>A0A8X6WUH1_9ARAC</name>
<sequence length="325" mass="37773">MATSYNVVLGPLQEMMLIRAECSDSIGALVKDRILCEYDFIASEAKYHTLYYANFLNRLPFTEKKPRQDDQVSEAMAEMFNYIENHDDSQFTLKELREMDHEEERLRIVEAAAAIIREDIWSSVDETKSYPPPTSYGKIVQYEISTAYHPQPRILSSESGALVQYVGDNVNINLHTLDESFPNLNQLAQVFQEENCPVQTLHENGVRVLLAIYNTPQSENSIDNLRYTQFFKSTKLNKPVQLFIIPPTSAVVHQHISRVYYQVQPWLGNHLEHQEWFCGMNSWNRLRQYYRLLQMNYSKQYSVTAKMVVAQAVNGRNWGAMFFSL</sequence>
<reference evidence="1" key="1">
    <citation type="submission" date="2020-08" db="EMBL/GenBank/DDBJ databases">
        <title>Multicomponent nature underlies the extraordinary mechanical properties of spider dragline silk.</title>
        <authorList>
            <person name="Kono N."/>
            <person name="Nakamura H."/>
            <person name="Mori M."/>
            <person name="Yoshida Y."/>
            <person name="Ohtoshi R."/>
            <person name="Malay A.D."/>
            <person name="Moran D.A.P."/>
            <person name="Tomita M."/>
            <person name="Numata K."/>
            <person name="Arakawa K."/>
        </authorList>
    </citation>
    <scope>NUCLEOTIDE SEQUENCE</scope>
</reference>